<evidence type="ECO:0000256" key="3">
    <source>
        <dbReference type="ARBA" id="ARBA00022559"/>
    </source>
</evidence>
<keyword evidence="15" id="KW-1185">Reference proteome</keyword>
<dbReference type="InterPro" id="IPR002016">
    <property type="entry name" value="Haem_peroxidase"/>
</dbReference>
<dbReference type="PRINTS" id="PR00461">
    <property type="entry name" value="PLPEROXIDASE"/>
</dbReference>
<evidence type="ECO:0000313" key="14">
    <source>
        <dbReference type="EMBL" id="KAF9620150.1"/>
    </source>
</evidence>
<comment type="caution">
    <text evidence="14">The sequence shown here is derived from an EMBL/GenBank/DDBJ whole genome shotgun (WGS) entry which is preliminary data.</text>
</comment>
<feature type="binding site" evidence="9">
    <location>
        <position position="68"/>
    </location>
    <ligand>
        <name>Ca(2+)</name>
        <dbReference type="ChEBI" id="CHEBI:29108"/>
        <label>1</label>
    </ligand>
</feature>
<dbReference type="InterPro" id="IPR000823">
    <property type="entry name" value="Peroxidase_pln"/>
</dbReference>
<keyword evidence="5 9" id="KW-0479">Metal-binding</keyword>
<dbReference type="Proteomes" id="UP000631114">
    <property type="component" value="Unassembled WGS sequence"/>
</dbReference>
<dbReference type="GO" id="GO:0046872">
    <property type="term" value="F:metal ion binding"/>
    <property type="evidence" value="ECO:0007669"/>
    <property type="project" value="UniProtKB-KW"/>
</dbReference>
<dbReference type="Pfam" id="PF00141">
    <property type="entry name" value="peroxidase"/>
    <property type="match status" value="1"/>
</dbReference>
<feature type="chain" id="PRO_5033004428" description="Plant heme peroxidase family profile domain-containing protein" evidence="12">
    <location>
        <begin position="25"/>
        <end position="106"/>
    </location>
</feature>
<evidence type="ECO:0000256" key="9">
    <source>
        <dbReference type="PIRSR" id="PIRSR600823-3"/>
    </source>
</evidence>
<keyword evidence="10" id="KW-1015">Disulfide bond</keyword>
<feature type="disulfide bond" evidence="10">
    <location>
        <begin position="69"/>
        <end position="74"/>
    </location>
</feature>
<dbReference type="PANTHER" id="PTHR31235">
    <property type="entry name" value="PEROXIDASE 25-RELATED"/>
    <property type="match status" value="1"/>
</dbReference>
<evidence type="ECO:0000256" key="6">
    <source>
        <dbReference type="ARBA" id="ARBA00023002"/>
    </source>
</evidence>
<dbReference type="SUPFAM" id="SSF48113">
    <property type="entry name" value="Heme-dependent peroxidases"/>
    <property type="match status" value="1"/>
</dbReference>
<dbReference type="GO" id="GO:0006979">
    <property type="term" value="P:response to oxidative stress"/>
    <property type="evidence" value="ECO:0007669"/>
    <property type="project" value="InterPro"/>
</dbReference>
<evidence type="ECO:0000256" key="2">
    <source>
        <dbReference type="ARBA" id="ARBA00001970"/>
    </source>
</evidence>
<dbReference type="Gene3D" id="1.10.520.10">
    <property type="match status" value="1"/>
</dbReference>
<organism evidence="14 15">
    <name type="scientific">Coptis chinensis</name>
    <dbReference type="NCBI Taxonomy" id="261450"/>
    <lineage>
        <taxon>Eukaryota</taxon>
        <taxon>Viridiplantae</taxon>
        <taxon>Streptophyta</taxon>
        <taxon>Embryophyta</taxon>
        <taxon>Tracheophyta</taxon>
        <taxon>Spermatophyta</taxon>
        <taxon>Magnoliopsida</taxon>
        <taxon>Ranunculales</taxon>
        <taxon>Ranunculaceae</taxon>
        <taxon>Coptidoideae</taxon>
        <taxon>Coptis</taxon>
    </lineage>
</organism>
<evidence type="ECO:0000256" key="12">
    <source>
        <dbReference type="SAM" id="SignalP"/>
    </source>
</evidence>
<feature type="active site" description="Proton acceptor" evidence="8">
    <location>
        <position position="67"/>
    </location>
</feature>
<keyword evidence="12" id="KW-0732">Signal</keyword>
<sequence>MRTSFSNFLLVCLVLFGSAGICHGGELRKNFYKNSYPQAEEIIKSIIWKRVASNSTLPSKFLGMHFHDCVIRGCDASVLLNSTPNNKAKKEAIANLSLAGFDVIDE</sequence>
<comment type="catalytic activity">
    <reaction evidence="1">
        <text>2 a phenolic donor + H2O2 = 2 a phenolic radical donor + 2 H2O</text>
        <dbReference type="Rhea" id="RHEA:56136"/>
        <dbReference type="ChEBI" id="CHEBI:15377"/>
        <dbReference type="ChEBI" id="CHEBI:16240"/>
        <dbReference type="ChEBI" id="CHEBI:139520"/>
        <dbReference type="ChEBI" id="CHEBI:139521"/>
        <dbReference type="EC" id="1.11.1.7"/>
    </reaction>
</comment>
<evidence type="ECO:0000256" key="1">
    <source>
        <dbReference type="ARBA" id="ARBA00000189"/>
    </source>
</evidence>
<keyword evidence="6" id="KW-0560">Oxidoreductase</keyword>
<reference evidence="14 15" key="1">
    <citation type="submission" date="2020-10" db="EMBL/GenBank/DDBJ databases">
        <title>The Coptis chinensis genome and diversification of protoberbering-type alkaloids.</title>
        <authorList>
            <person name="Wang B."/>
            <person name="Shu S."/>
            <person name="Song C."/>
            <person name="Liu Y."/>
        </authorList>
    </citation>
    <scope>NUCLEOTIDE SEQUENCE [LARGE SCALE GENOMIC DNA]</scope>
    <source>
        <strain evidence="14">HL-2020</strain>
        <tissue evidence="14">Leaf</tissue>
    </source>
</reference>
<evidence type="ECO:0000256" key="4">
    <source>
        <dbReference type="ARBA" id="ARBA00022617"/>
    </source>
</evidence>
<keyword evidence="7" id="KW-0408">Iron</keyword>
<proteinExistence type="inferred from homology"/>
<keyword evidence="3" id="KW-0575">Peroxidase</keyword>
<accession>A0A835IJK5</accession>
<dbReference type="InterPro" id="IPR010255">
    <property type="entry name" value="Haem_peroxidase_sf"/>
</dbReference>
<feature type="binding site" evidence="9">
    <location>
        <position position="75"/>
    </location>
    <ligand>
        <name>Ca(2+)</name>
        <dbReference type="ChEBI" id="CHEBI:29108"/>
        <label>1</label>
    </ligand>
</feature>
<evidence type="ECO:0000259" key="13">
    <source>
        <dbReference type="PROSITE" id="PS50873"/>
    </source>
</evidence>
<feature type="binding site" evidence="9">
    <location>
        <position position="77"/>
    </location>
    <ligand>
        <name>Ca(2+)</name>
        <dbReference type="ChEBI" id="CHEBI:29108"/>
        <label>1</label>
    </ligand>
</feature>
<dbReference type="OrthoDB" id="2113341at2759"/>
<feature type="binding site" evidence="9">
    <location>
        <position position="73"/>
    </location>
    <ligand>
        <name>Ca(2+)</name>
        <dbReference type="ChEBI" id="CHEBI:29108"/>
        <label>1</label>
    </ligand>
</feature>
<keyword evidence="4" id="KW-0349">Heme</keyword>
<evidence type="ECO:0000256" key="11">
    <source>
        <dbReference type="RuleBase" id="RU004241"/>
    </source>
</evidence>
<dbReference type="GO" id="GO:0140825">
    <property type="term" value="F:lactoperoxidase activity"/>
    <property type="evidence" value="ECO:0007669"/>
    <property type="project" value="UniProtKB-EC"/>
</dbReference>
<dbReference type="PROSITE" id="PS50873">
    <property type="entry name" value="PEROXIDASE_4"/>
    <property type="match status" value="1"/>
</dbReference>
<evidence type="ECO:0000313" key="15">
    <source>
        <dbReference type="Proteomes" id="UP000631114"/>
    </source>
</evidence>
<comment type="similarity">
    <text evidence="11">Belongs to the peroxidase family.</text>
</comment>
<name>A0A835IJK5_9MAGN</name>
<protein>
    <recommendedName>
        <fullName evidence="13">Plant heme peroxidase family profile domain-containing protein</fullName>
    </recommendedName>
</protein>
<keyword evidence="9" id="KW-0106">Calcium</keyword>
<feature type="non-terminal residue" evidence="14">
    <location>
        <position position="106"/>
    </location>
</feature>
<comment type="cofactor">
    <cofactor evidence="2">
        <name>heme b</name>
        <dbReference type="ChEBI" id="CHEBI:60344"/>
    </cofactor>
</comment>
<feature type="domain" description="Plant heme peroxidase family profile" evidence="13">
    <location>
        <begin position="26"/>
        <end position="106"/>
    </location>
</feature>
<evidence type="ECO:0000256" key="5">
    <source>
        <dbReference type="ARBA" id="ARBA00022723"/>
    </source>
</evidence>
<comment type="cofactor">
    <cofactor evidence="9">
        <name>Ca(2+)</name>
        <dbReference type="ChEBI" id="CHEBI:29108"/>
    </cofactor>
    <text evidence="9">Binds 2 calcium ions per subunit.</text>
</comment>
<dbReference type="GO" id="GO:0020037">
    <property type="term" value="F:heme binding"/>
    <property type="evidence" value="ECO:0007669"/>
    <property type="project" value="InterPro"/>
</dbReference>
<evidence type="ECO:0000256" key="7">
    <source>
        <dbReference type="ARBA" id="ARBA00023004"/>
    </source>
</evidence>
<dbReference type="EMBL" id="JADFTS010000002">
    <property type="protein sequence ID" value="KAF9620150.1"/>
    <property type="molecule type" value="Genomic_DNA"/>
</dbReference>
<dbReference type="AlphaFoldDB" id="A0A835IJK5"/>
<gene>
    <name evidence="14" type="ORF">IFM89_010809</name>
</gene>
<evidence type="ECO:0000256" key="10">
    <source>
        <dbReference type="PIRSR" id="PIRSR600823-5"/>
    </source>
</evidence>
<feature type="signal peptide" evidence="12">
    <location>
        <begin position="1"/>
        <end position="24"/>
    </location>
</feature>
<evidence type="ECO:0000256" key="8">
    <source>
        <dbReference type="PIRSR" id="PIRSR600823-1"/>
    </source>
</evidence>